<dbReference type="OrthoDB" id="9794387at2"/>
<evidence type="ECO:0000256" key="1">
    <source>
        <dbReference type="ARBA" id="ARBA00004496"/>
    </source>
</evidence>
<reference evidence="5 6" key="1">
    <citation type="submission" date="2018-06" db="EMBL/GenBank/DDBJ databases">
        <title>The draft genome sequences of strains SCU63 and S1.</title>
        <authorList>
            <person name="Gan L."/>
        </authorList>
    </citation>
    <scope>NUCLEOTIDE SEQUENCE [LARGE SCALE GENOMIC DNA]</scope>
    <source>
        <strain evidence="5 6">S1</strain>
    </source>
</reference>
<dbReference type="InterPro" id="IPR036291">
    <property type="entry name" value="NAD(P)-bd_dom_sf"/>
</dbReference>
<evidence type="ECO:0000313" key="5">
    <source>
        <dbReference type="EMBL" id="RAZ70219.1"/>
    </source>
</evidence>
<dbReference type="InterPro" id="IPR051721">
    <property type="entry name" value="Biopterin_syn/organic_redct"/>
</dbReference>
<dbReference type="EMBL" id="QLZQ01000001">
    <property type="protein sequence ID" value="RAZ70219.1"/>
    <property type="molecule type" value="Genomic_DNA"/>
</dbReference>
<name>A0A365KBQ7_9BACL</name>
<dbReference type="GO" id="GO:0005737">
    <property type="term" value="C:cytoplasm"/>
    <property type="evidence" value="ECO:0007669"/>
    <property type="project" value="UniProtKB-SubCell"/>
</dbReference>
<evidence type="ECO:0000256" key="2">
    <source>
        <dbReference type="ARBA" id="ARBA00022490"/>
    </source>
</evidence>
<dbReference type="Proteomes" id="UP000251869">
    <property type="component" value="Unassembled WGS sequence"/>
</dbReference>
<dbReference type="PANTHER" id="PTHR44085:SF2">
    <property type="entry name" value="SEPIAPTERIN REDUCTASE"/>
    <property type="match status" value="1"/>
</dbReference>
<keyword evidence="2" id="KW-0963">Cytoplasm</keyword>
<dbReference type="PANTHER" id="PTHR44085">
    <property type="entry name" value="SEPIAPTERIN REDUCTASE"/>
    <property type="match status" value="1"/>
</dbReference>
<dbReference type="Pfam" id="PF00106">
    <property type="entry name" value="adh_short"/>
    <property type="match status" value="1"/>
</dbReference>
<comment type="subcellular location">
    <subcellularLocation>
        <location evidence="1">Cytoplasm</location>
    </subcellularLocation>
</comment>
<proteinExistence type="predicted"/>
<protein>
    <submittedName>
        <fullName evidence="5">Short-chain dehydrogenase</fullName>
    </submittedName>
</protein>
<dbReference type="AlphaFoldDB" id="A0A365KBQ7"/>
<evidence type="ECO:0000256" key="4">
    <source>
        <dbReference type="ARBA" id="ARBA00023002"/>
    </source>
</evidence>
<gene>
    <name evidence="5" type="ORF">DP119_06025</name>
</gene>
<dbReference type="GO" id="GO:0006729">
    <property type="term" value="P:tetrahydrobiopterin biosynthetic process"/>
    <property type="evidence" value="ECO:0007669"/>
    <property type="project" value="TreeGrafter"/>
</dbReference>
<dbReference type="GO" id="GO:0004757">
    <property type="term" value="F:sepiapterin reductase (NADP+) activity"/>
    <property type="evidence" value="ECO:0007669"/>
    <property type="project" value="TreeGrafter"/>
</dbReference>
<keyword evidence="6" id="KW-1185">Reference proteome</keyword>
<comment type="caution">
    <text evidence="5">The sequence shown here is derived from an EMBL/GenBank/DDBJ whole genome shotgun (WGS) entry which is preliminary data.</text>
</comment>
<keyword evidence="3" id="KW-0521">NADP</keyword>
<accession>A0A365KBQ7</accession>
<evidence type="ECO:0000313" key="6">
    <source>
        <dbReference type="Proteomes" id="UP000251869"/>
    </source>
</evidence>
<dbReference type="Gene3D" id="3.40.50.720">
    <property type="entry name" value="NAD(P)-binding Rossmann-like Domain"/>
    <property type="match status" value="1"/>
</dbReference>
<dbReference type="InterPro" id="IPR002347">
    <property type="entry name" value="SDR_fam"/>
</dbReference>
<keyword evidence="4" id="KW-0560">Oxidoreductase</keyword>
<evidence type="ECO:0000256" key="3">
    <source>
        <dbReference type="ARBA" id="ARBA00022857"/>
    </source>
</evidence>
<dbReference type="SUPFAM" id="SSF51735">
    <property type="entry name" value="NAD(P)-binding Rossmann-fold domains"/>
    <property type="match status" value="1"/>
</dbReference>
<organism evidence="5 6">
    <name type="scientific">Planococcus maitriensis</name>
    <dbReference type="NCBI Taxonomy" id="221799"/>
    <lineage>
        <taxon>Bacteria</taxon>
        <taxon>Bacillati</taxon>
        <taxon>Bacillota</taxon>
        <taxon>Bacilli</taxon>
        <taxon>Bacillales</taxon>
        <taxon>Caryophanaceae</taxon>
        <taxon>Planococcus</taxon>
    </lineage>
</organism>
<sequence length="241" mass="25905">MKMETFIITGASKGIGLALSKQLAASGHQVIGIARSKPEDWTGARFITHDLTDIAGISQVMSQAAIEISAEAKAVTLVNNAGTVEPIGFAAVNDGQDIVKSITLNLTAPMALSSAFLRGTESLKTRRIVNISSGAGRKQVKGWSAYCAGKAGLDHYTTCLDAEYENLKAVSVAPGIIDTGMQEKIRESGEEDFPQIEHFRDYKRSGKLSSPEDTASGLIQLMQRPDFNELPVLLDLRELPQ</sequence>
<dbReference type="PRINTS" id="PR00081">
    <property type="entry name" value="GDHRDH"/>
</dbReference>